<dbReference type="Proteomes" id="UP000019763">
    <property type="component" value="Unassembled WGS sequence"/>
</dbReference>
<reference evidence="3" key="1">
    <citation type="submission" date="2013-12" db="EMBL/GenBank/DDBJ databases">
        <authorList>
            <person name="Omoto C.K."/>
            <person name="Sibley D."/>
            <person name="Venepally P."/>
            <person name="Hadjithomas M."/>
            <person name="Karamycheva S."/>
            <person name="Brunk B."/>
            <person name="Roos D."/>
            <person name="Caler E."/>
            <person name="Lorenzi H."/>
        </authorList>
    </citation>
    <scope>NUCLEOTIDE SEQUENCE</scope>
</reference>
<dbReference type="AlphaFoldDB" id="A0A023AZ17"/>
<keyword evidence="4" id="KW-1185">Reference proteome</keyword>
<accession>A0A023AZ17</accession>
<evidence type="ECO:0000256" key="1">
    <source>
        <dbReference type="SAM" id="MobiDB-lite"/>
    </source>
</evidence>
<feature type="region of interest" description="Disordered" evidence="1">
    <location>
        <begin position="280"/>
        <end position="300"/>
    </location>
</feature>
<feature type="transmembrane region" description="Helical" evidence="2">
    <location>
        <begin position="28"/>
        <end position="48"/>
    </location>
</feature>
<protein>
    <submittedName>
        <fullName evidence="3">Transmembrane protein</fullName>
    </submittedName>
</protein>
<feature type="region of interest" description="Disordered" evidence="1">
    <location>
        <begin position="226"/>
        <end position="268"/>
    </location>
</feature>
<dbReference type="VEuPathDB" id="CryptoDB:GNI_157060"/>
<sequence>MEPGKVDRPAQRLVTEEPRPQEQADRRFAYGLWASVMALGCLNVAGAFTQLKGAVYSCLCGAATASCVIAGCEYARHHHSSDYCHVHAHLEQGPQIVQNMTDCPYGPRVVRTPHVHYENRPVMKQTIVRDPPRQEIYQPPPQVVTIPGEERTVMRQSFEKVPVTYWSKQAHGGQGKALDLTGGLPTLPDQRVVQKGPNGEVKAIITRASKSKGLGAAAGKAAAQTTAAADGTRVQGTTDLHDTAKTPISSSAKAPTALSAQVPNRQKKERYSKTAALLQSLQGNPSPSTSTPGSNSAAGSRVSLIQKAFSKLPEPQHWNSITWYPRRSPQSQKRVIIDRGDYHGIEILPRFTYQP</sequence>
<dbReference type="RefSeq" id="XP_011132954.1">
    <property type="nucleotide sequence ID" value="XM_011134652.1"/>
</dbReference>
<proteinExistence type="predicted"/>
<feature type="region of interest" description="Disordered" evidence="1">
    <location>
        <begin position="1"/>
        <end position="20"/>
    </location>
</feature>
<evidence type="ECO:0000313" key="4">
    <source>
        <dbReference type="Proteomes" id="UP000019763"/>
    </source>
</evidence>
<keyword evidence="2 3" id="KW-0812">Transmembrane</keyword>
<feature type="compositionally biased region" description="Low complexity" evidence="1">
    <location>
        <begin position="283"/>
        <end position="300"/>
    </location>
</feature>
<keyword evidence="2" id="KW-0472">Membrane</keyword>
<organism evidence="3 4">
    <name type="scientific">Gregarina niphandrodes</name>
    <name type="common">Septate eugregarine</name>
    <dbReference type="NCBI Taxonomy" id="110365"/>
    <lineage>
        <taxon>Eukaryota</taxon>
        <taxon>Sar</taxon>
        <taxon>Alveolata</taxon>
        <taxon>Apicomplexa</taxon>
        <taxon>Conoidasida</taxon>
        <taxon>Gregarinasina</taxon>
        <taxon>Eugregarinorida</taxon>
        <taxon>Gregarinidae</taxon>
        <taxon>Gregarina</taxon>
    </lineage>
</organism>
<feature type="compositionally biased region" description="Polar residues" evidence="1">
    <location>
        <begin position="246"/>
        <end position="264"/>
    </location>
</feature>
<dbReference type="EMBL" id="AFNH02001171">
    <property type="protein sequence ID" value="EZG43866.1"/>
    <property type="molecule type" value="Genomic_DNA"/>
</dbReference>
<gene>
    <name evidence="3" type="ORF">GNI_157060</name>
</gene>
<evidence type="ECO:0000256" key="2">
    <source>
        <dbReference type="SAM" id="Phobius"/>
    </source>
</evidence>
<dbReference type="GeneID" id="22915447"/>
<name>A0A023AZ17_GRENI</name>
<evidence type="ECO:0000313" key="3">
    <source>
        <dbReference type="EMBL" id="EZG43866.1"/>
    </source>
</evidence>
<keyword evidence="2" id="KW-1133">Transmembrane helix</keyword>
<comment type="caution">
    <text evidence="3">The sequence shown here is derived from an EMBL/GenBank/DDBJ whole genome shotgun (WGS) entry which is preliminary data.</text>
</comment>